<comment type="caution">
    <text evidence="7">The sequence shown here is derived from an EMBL/GenBank/DDBJ whole genome shotgun (WGS) entry which is preliminary data.</text>
</comment>
<keyword evidence="1" id="KW-0479">Metal-binding</keyword>
<feature type="region of interest" description="Disordered" evidence="5">
    <location>
        <begin position="441"/>
        <end position="462"/>
    </location>
</feature>
<accession>A0ABN8LMA3</accession>
<dbReference type="Pfam" id="PF13086">
    <property type="entry name" value="AAA_11"/>
    <property type="match status" value="2"/>
</dbReference>
<dbReference type="InterPro" id="IPR052800">
    <property type="entry name" value="DNA_Repair_Helicase_ZGRF1"/>
</dbReference>
<feature type="compositionally biased region" description="Low complexity" evidence="5">
    <location>
        <begin position="447"/>
        <end position="458"/>
    </location>
</feature>
<dbReference type="EMBL" id="CALNXI010000080">
    <property type="protein sequence ID" value="CAH3018189.1"/>
    <property type="molecule type" value="Genomic_DNA"/>
</dbReference>
<evidence type="ECO:0000256" key="4">
    <source>
        <dbReference type="PROSITE-ProRule" id="PRU01343"/>
    </source>
</evidence>
<keyword evidence="3" id="KW-0862">Zinc</keyword>
<feature type="non-terminal residue" evidence="7">
    <location>
        <position position="1"/>
    </location>
</feature>
<dbReference type="Gene3D" id="3.40.50.300">
    <property type="entry name" value="P-loop containing nucleotide triphosphate hydrolases"/>
    <property type="match status" value="2"/>
</dbReference>
<dbReference type="PANTHER" id="PTHR28535:SF1">
    <property type="entry name" value="PROTEIN ZGRF1"/>
    <property type="match status" value="1"/>
</dbReference>
<dbReference type="Proteomes" id="UP001159427">
    <property type="component" value="Unassembled WGS sequence"/>
</dbReference>
<gene>
    <name evidence="7" type="ORF">PEVE_00041787</name>
</gene>
<keyword evidence="2 4" id="KW-0863">Zinc-finger</keyword>
<dbReference type="Pfam" id="PF13087">
    <property type="entry name" value="AAA_12"/>
    <property type="match status" value="1"/>
</dbReference>
<dbReference type="InterPro" id="IPR047187">
    <property type="entry name" value="SF1_C_Upf1"/>
</dbReference>
<dbReference type="SUPFAM" id="SSF52540">
    <property type="entry name" value="P-loop containing nucleoside triphosphate hydrolases"/>
    <property type="match status" value="1"/>
</dbReference>
<evidence type="ECO:0000256" key="2">
    <source>
        <dbReference type="ARBA" id="ARBA00022771"/>
    </source>
</evidence>
<evidence type="ECO:0000256" key="1">
    <source>
        <dbReference type="ARBA" id="ARBA00022723"/>
    </source>
</evidence>
<evidence type="ECO:0000259" key="6">
    <source>
        <dbReference type="PROSITE" id="PS51999"/>
    </source>
</evidence>
<feature type="region of interest" description="Disordered" evidence="5">
    <location>
        <begin position="299"/>
        <end position="324"/>
    </location>
</feature>
<evidence type="ECO:0000256" key="5">
    <source>
        <dbReference type="SAM" id="MobiDB-lite"/>
    </source>
</evidence>
<evidence type="ECO:0000256" key="3">
    <source>
        <dbReference type="ARBA" id="ARBA00022833"/>
    </source>
</evidence>
<dbReference type="CDD" id="cd18808">
    <property type="entry name" value="SF1_C_Upf1"/>
    <property type="match status" value="1"/>
</dbReference>
<feature type="region of interest" description="Disordered" evidence="5">
    <location>
        <begin position="944"/>
        <end position="964"/>
    </location>
</feature>
<organism evidence="7 8">
    <name type="scientific">Porites evermanni</name>
    <dbReference type="NCBI Taxonomy" id="104178"/>
    <lineage>
        <taxon>Eukaryota</taxon>
        <taxon>Metazoa</taxon>
        <taxon>Cnidaria</taxon>
        <taxon>Anthozoa</taxon>
        <taxon>Hexacorallia</taxon>
        <taxon>Scleractinia</taxon>
        <taxon>Fungiina</taxon>
        <taxon>Poritidae</taxon>
        <taxon>Porites</taxon>
    </lineage>
</organism>
<evidence type="ECO:0000313" key="7">
    <source>
        <dbReference type="EMBL" id="CAH3018189.1"/>
    </source>
</evidence>
<dbReference type="PROSITE" id="PS51999">
    <property type="entry name" value="ZF_GRF"/>
    <property type="match status" value="1"/>
</dbReference>
<feature type="region of interest" description="Disordered" evidence="5">
    <location>
        <begin position="54"/>
        <end position="81"/>
    </location>
</feature>
<protein>
    <recommendedName>
        <fullName evidence="6">GRF-type domain-containing protein</fullName>
    </recommendedName>
</protein>
<dbReference type="InterPro" id="IPR027417">
    <property type="entry name" value="P-loop_NTPase"/>
</dbReference>
<dbReference type="InterPro" id="IPR041679">
    <property type="entry name" value="DNA2/NAM7-like_C"/>
</dbReference>
<dbReference type="Pfam" id="PF06839">
    <property type="entry name" value="Zn_ribbon_GRF"/>
    <property type="match status" value="1"/>
</dbReference>
<sequence>DGILKVNGNKAKLCDEESKLLDSFFIHNDQVSAGEELESDRYLITIEERLDSSADHTQGCNSQRVEEREVSNTPGIYQPNKRKRQCFQPPKINQTTPALSRHLGPEYKKPRRENVLPKNTNLNTAESRVPSKNDFFNMYSTYSSNRKVEGDSRHHGNKPEIPSYNSCSVLQRSNLQNLCVTPQRHDQVVPLNVTGPSKAGIHKENKALTNSVPSKSTISLQKGSFNNRSFSEGKRNTTQILALFSAFNNTPRLQLLTDEESNNTDQASIELTGKSPSRFEGNLDNSSSPKDAVRLSVETKKSSETACEPQINATDSDSPEQDLVSSEDLCNSFNLSPDSFAACSSEKKAEVTSAVGQVSPTCDIASVATLPDDDTQDWESHCETQLNDVLSHDSESVSPLMKHLTSSVQDYDNSDSEANANSKVERGWLCDFSSNNSQLPKHFNIQSSSSPTAHHSSSVLRPSTDSSLIQKYLQGSYASEKTIGEADFIPASPSTEQNLLSFRSEASTRVSKTNAKDVSLRDYENIPQTQSRTEQFSIEMNGFSSHPGSAFEYTALECVERSDKSLRQKRCGNLEPWNASFGLKDLEDTDNGLSPEFYPPDSGKITQWRVAPIVSTKVVPTDSRTVKAGEGHSWKGSVVSDTVKRDSHSVPMVTVQRQELYTPTTCDQRIPSSDLTTWVDSISSTDVCEDSPCFMSGLERGFATSESLALSSTEGFIKNSQFADQNHPRISDVVQRVPQLSKRRAPILTAPCEDHGIQQTVPQNTPSHKNTSAGMYPTKHYSEFSNVLTAFHRKSKSLCGGTELAVKENKENSAPVGSCRRVGLRRVGLGKSRELPKNQQEFCQTREEIHGKQDGYRPPTVPSYMAGTLSGDRSMAGQLYFPTAEECESSVTPTRQITVPVTFEDVMQYKQVFKAALREHLNIVLFELARSYHSALQKVDVSGFDTNQQGNRQTSDGPSCHHGQARLRAVKKDGPNKGRLFYTCSATGQSQCKFFKWADEYQANKTGSKEVGLKSSSKLTVSSPDSLMSFLKSHNVAFYCECHLIRKHTDSGGKFGASKTKKWGKKRNSDLENKKKGLYLELPRKEHSSTYSKDDIWIISKKLSFDQESTFIASSVYYGPSSSGELEITPISGYSPSNWTSGETVHALMACNAGTELTCISNIEEHVKLQNMPVLSYILQREQTVEPNVRNTSRTSSFVPPMLTTCSNQLDLPSEVTESLAEEMIARFDLNKDQATALLSCARMFNSSVDITSPFPPVCLIHGVFGAGKSFLLAVAVLYLVELFKVRDSLNNQSTTQSQLKILVSSTTNVAVDRILLGLLELGFDEFVRVGSIRKIAKPVLPYSVHSTGSDSQELKELQALLKTELTPSERTYVRKSIERHKLGENKKKLSQVRVVGVTCAACVFPCLDKLKFQILLLDECSQMTEPASLLPMARFECQKLVLVGDPKQLSPTIQGSEPEHEAGLEQTLFDRLMKMGYEPTLLRTQYRCHPAISAISNRLFYDNKLLDGVSAEDRSPIVNLVPTLCFFNVAKGREKCGNDGSYYNEEEAKFVVFLIESLLKSGMQPSQIGVITLYKSQLRTVASQLTASGTTSHAELKAIQISTVDAFQGGEKDVIILSCVRTDHIGFIDCDKRSNVALTRAKRHLLIVGNLKMLSCNAVWGKVIEHCGNFSNGLCNSDEFIEKCQEKELNALDEGWQNAVKVTSDSSSLSQPFSACAGALRKGFETETQPCEENTSSVDIIDTNGGGDEDSDFDLPTFDLISSLGI</sequence>
<name>A0ABN8LMA3_9CNID</name>
<keyword evidence="8" id="KW-1185">Reference proteome</keyword>
<dbReference type="PANTHER" id="PTHR28535">
    <property type="entry name" value="ZINC FINGER GRF-TYPE CONTAINING 1"/>
    <property type="match status" value="1"/>
</dbReference>
<reference evidence="7 8" key="1">
    <citation type="submission" date="2022-05" db="EMBL/GenBank/DDBJ databases">
        <authorList>
            <consortium name="Genoscope - CEA"/>
            <person name="William W."/>
        </authorList>
    </citation>
    <scope>NUCLEOTIDE SEQUENCE [LARGE SCALE GENOMIC DNA]</scope>
</reference>
<proteinExistence type="predicted"/>
<evidence type="ECO:0000313" key="8">
    <source>
        <dbReference type="Proteomes" id="UP001159427"/>
    </source>
</evidence>
<feature type="compositionally biased region" description="Polar residues" evidence="5">
    <location>
        <begin position="944"/>
        <end position="957"/>
    </location>
</feature>
<dbReference type="InterPro" id="IPR010666">
    <property type="entry name" value="Znf_GRF"/>
</dbReference>
<feature type="domain" description="GRF-type" evidence="6">
    <location>
        <begin position="960"/>
        <end position="1001"/>
    </location>
</feature>
<dbReference type="InterPro" id="IPR041677">
    <property type="entry name" value="DNA2/NAM7_AAA_11"/>
</dbReference>